<evidence type="ECO:0008006" key="8">
    <source>
        <dbReference type="Google" id="ProtNLM"/>
    </source>
</evidence>
<keyword evidence="7" id="KW-1185">Reference proteome</keyword>
<evidence type="ECO:0000313" key="7">
    <source>
        <dbReference type="Proteomes" id="UP000236630"/>
    </source>
</evidence>
<dbReference type="CDD" id="cd10017">
    <property type="entry name" value="B3_DNA"/>
    <property type="match status" value="1"/>
</dbReference>
<evidence type="ECO:0000256" key="2">
    <source>
        <dbReference type="ARBA" id="ARBA00023015"/>
    </source>
</evidence>
<dbReference type="Gene3D" id="2.40.330.10">
    <property type="entry name" value="DNA-binding pseudobarrel domain"/>
    <property type="match status" value="1"/>
</dbReference>
<dbReference type="SUPFAM" id="SSF101936">
    <property type="entry name" value="DNA-binding pseudobarrel domain"/>
    <property type="match status" value="1"/>
</dbReference>
<gene>
    <name evidence="6" type="ORF">CUMW_211290</name>
</gene>
<dbReference type="InterPro" id="IPR003340">
    <property type="entry name" value="B3_DNA-bd"/>
</dbReference>
<accession>A0A2H5QAD6</accession>
<dbReference type="AlphaFoldDB" id="A0A2H5QAD6"/>
<evidence type="ECO:0000256" key="4">
    <source>
        <dbReference type="ARBA" id="ARBA00023163"/>
    </source>
</evidence>
<name>A0A2H5QAD6_CITUN</name>
<reference evidence="6 7" key="1">
    <citation type="journal article" date="2017" name="Front. Genet.">
        <title>Draft sequencing of the heterozygous diploid genome of Satsuma (Citrus unshiu Marc.) using a hybrid assembly approach.</title>
        <authorList>
            <person name="Shimizu T."/>
            <person name="Tanizawa Y."/>
            <person name="Mochizuki T."/>
            <person name="Nagasaki H."/>
            <person name="Yoshioka T."/>
            <person name="Toyoda A."/>
            <person name="Fujiyama A."/>
            <person name="Kaminuma E."/>
            <person name="Nakamura Y."/>
        </authorList>
    </citation>
    <scope>NUCLEOTIDE SEQUENCE [LARGE SCALE GENOMIC DNA]</scope>
    <source>
        <strain evidence="7">cv. Miyagawa wase</strain>
    </source>
</reference>
<evidence type="ECO:0000256" key="1">
    <source>
        <dbReference type="ARBA" id="ARBA00004123"/>
    </source>
</evidence>
<organism evidence="6 7">
    <name type="scientific">Citrus unshiu</name>
    <name type="common">Satsuma mandarin</name>
    <name type="synonym">Citrus nobilis var. unshiu</name>
    <dbReference type="NCBI Taxonomy" id="55188"/>
    <lineage>
        <taxon>Eukaryota</taxon>
        <taxon>Viridiplantae</taxon>
        <taxon>Streptophyta</taxon>
        <taxon>Embryophyta</taxon>
        <taxon>Tracheophyta</taxon>
        <taxon>Spermatophyta</taxon>
        <taxon>Magnoliopsida</taxon>
        <taxon>eudicotyledons</taxon>
        <taxon>Gunneridae</taxon>
        <taxon>Pentapetalae</taxon>
        <taxon>rosids</taxon>
        <taxon>malvids</taxon>
        <taxon>Sapindales</taxon>
        <taxon>Rutaceae</taxon>
        <taxon>Aurantioideae</taxon>
        <taxon>Citrus</taxon>
    </lineage>
</organism>
<proteinExistence type="predicted"/>
<evidence type="ECO:0000313" key="6">
    <source>
        <dbReference type="EMBL" id="GAY61607.1"/>
    </source>
</evidence>
<comment type="caution">
    <text evidence="6">The sequence shown here is derived from an EMBL/GenBank/DDBJ whole genome shotgun (WGS) entry which is preliminary data.</text>
</comment>
<evidence type="ECO:0000256" key="3">
    <source>
        <dbReference type="ARBA" id="ARBA00023125"/>
    </source>
</evidence>
<dbReference type="GO" id="GO:0005634">
    <property type="term" value="C:nucleus"/>
    <property type="evidence" value="ECO:0007669"/>
    <property type="project" value="UniProtKB-SubCell"/>
</dbReference>
<keyword evidence="2" id="KW-0805">Transcription regulation</keyword>
<comment type="subcellular location">
    <subcellularLocation>
        <location evidence="1">Nucleus</location>
    </subcellularLocation>
</comment>
<dbReference type="EMBL" id="BDQV01000275">
    <property type="protein sequence ID" value="GAY61607.1"/>
    <property type="molecule type" value="Genomic_DNA"/>
</dbReference>
<keyword evidence="3" id="KW-0238">DNA-binding</keyword>
<keyword evidence="5" id="KW-0539">Nucleus</keyword>
<sequence length="147" mass="16851">MAVYSKILTATDISTRLEVNASSLRGFFPAFEPGQYQQVLDVEDENGKNWKFVLCIRQQGQYEKPYISQATWHPFVLEKQAEVGDEVEFSRETDGASGSACRYKIRLIKKGMKKEEKEVMENEENEVINNEKKEVKLFGAIIGYSNN</sequence>
<protein>
    <recommendedName>
        <fullName evidence="8">TF-B3 domain-containing protein</fullName>
    </recommendedName>
</protein>
<dbReference type="InterPro" id="IPR015300">
    <property type="entry name" value="DNA-bd_pseudobarrel_sf"/>
</dbReference>
<dbReference type="GO" id="GO:0003677">
    <property type="term" value="F:DNA binding"/>
    <property type="evidence" value="ECO:0007669"/>
    <property type="project" value="UniProtKB-KW"/>
</dbReference>
<evidence type="ECO:0000256" key="5">
    <source>
        <dbReference type="ARBA" id="ARBA00023242"/>
    </source>
</evidence>
<keyword evidence="4" id="KW-0804">Transcription</keyword>
<dbReference type="Proteomes" id="UP000236630">
    <property type="component" value="Unassembled WGS sequence"/>
</dbReference>